<evidence type="ECO:0000256" key="2">
    <source>
        <dbReference type="ARBA" id="ARBA00022801"/>
    </source>
</evidence>
<keyword evidence="1 4" id="KW-0645">Protease</keyword>
<keyword evidence="3 4" id="KW-0720">Serine protease</keyword>
<organism evidence="9 10">
    <name type="scientific">Luteolibacter rhizosphaerae</name>
    <dbReference type="NCBI Taxonomy" id="2989719"/>
    <lineage>
        <taxon>Bacteria</taxon>
        <taxon>Pseudomonadati</taxon>
        <taxon>Verrucomicrobiota</taxon>
        <taxon>Verrucomicrobiia</taxon>
        <taxon>Verrucomicrobiales</taxon>
        <taxon>Verrucomicrobiaceae</taxon>
        <taxon>Luteolibacter</taxon>
    </lineage>
</organism>
<evidence type="ECO:0000256" key="1">
    <source>
        <dbReference type="ARBA" id="ARBA00022670"/>
    </source>
</evidence>
<gene>
    <name evidence="9" type="ORF">OJ996_20660</name>
</gene>
<dbReference type="Pfam" id="PF22148">
    <property type="entry name" value="Fervidolysin_NPro-like"/>
    <property type="match status" value="1"/>
</dbReference>
<dbReference type="PROSITE" id="PS51892">
    <property type="entry name" value="SUBTILASE"/>
    <property type="match status" value="1"/>
</dbReference>
<dbReference type="PANTHER" id="PTHR42884:SF14">
    <property type="entry name" value="NEUROENDOCRINE CONVERTASE 1"/>
    <property type="match status" value="1"/>
</dbReference>
<protein>
    <submittedName>
        <fullName evidence="9">S8 family serine peptidase</fullName>
    </submittedName>
</protein>
<keyword evidence="10" id="KW-1185">Reference proteome</keyword>
<dbReference type="PROSITE" id="PS00137">
    <property type="entry name" value="SUBTILASE_HIS"/>
    <property type="match status" value="1"/>
</dbReference>
<feature type="domain" description="Peptidase S8/S53" evidence="7">
    <location>
        <begin position="232"/>
        <end position="510"/>
    </location>
</feature>
<feature type="domain" description="Fervidolysin-like N-terminal prodomain" evidence="8">
    <location>
        <begin position="117"/>
        <end position="182"/>
    </location>
</feature>
<dbReference type="EMBL" id="JAPDDR010000012">
    <property type="protein sequence ID" value="MCW1916012.1"/>
    <property type="molecule type" value="Genomic_DNA"/>
</dbReference>
<dbReference type="InterPro" id="IPR054399">
    <property type="entry name" value="Fervidolysin-like_N_prodom"/>
</dbReference>
<feature type="active site" description="Charge relay system" evidence="4">
    <location>
        <position position="277"/>
    </location>
</feature>
<dbReference type="PROSITE" id="PS00136">
    <property type="entry name" value="SUBTILASE_ASP"/>
    <property type="match status" value="1"/>
</dbReference>
<dbReference type="PROSITE" id="PS00138">
    <property type="entry name" value="SUBTILASE_SER"/>
    <property type="match status" value="1"/>
</dbReference>
<dbReference type="InterPro" id="IPR036852">
    <property type="entry name" value="Peptidase_S8/S53_dom_sf"/>
</dbReference>
<feature type="compositionally biased region" description="Low complexity" evidence="6">
    <location>
        <begin position="649"/>
        <end position="664"/>
    </location>
</feature>
<name>A0ABT3G827_9BACT</name>
<dbReference type="RefSeq" id="WP_264515576.1">
    <property type="nucleotide sequence ID" value="NZ_JAPDDR010000012.1"/>
</dbReference>
<comment type="caution">
    <text evidence="9">The sequence shown here is derived from an EMBL/GenBank/DDBJ whole genome shotgun (WGS) entry which is preliminary data.</text>
</comment>
<dbReference type="PROSITE" id="PS51257">
    <property type="entry name" value="PROKAR_LIPOPROTEIN"/>
    <property type="match status" value="1"/>
</dbReference>
<feature type="compositionally biased region" description="Polar residues" evidence="6">
    <location>
        <begin position="637"/>
        <end position="648"/>
    </location>
</feature>
<sequence>MKKPSAGIPGFVVASCLLVSTSLPGQDAFYYDGPNKVALKQETDWTAYELAAGSDPSTVEAEVRKSALKGQNRTAVFDPKRRFLAVPAENATTPKGALRKVRLFKNGTADPIMETRELVVRFKDGVTRKQIERILKPLRGTILSAIGDYAPNAYLVEVPAEISSIDTANRLQLMPEVRYAQPDLIWPKVQRFVPNDPMYPQQWHLNNPGGNDGLVGADIKAERAWEITRGSSDVIIAILDDGVATGHEDFASGKFTGGWDFISNDNDPRPARTVDNHGTSCAGLAAASGNNGLGVTGVAPDCRLMAVRMLGVGSTPTVEAAAIAHAKNNGAWVISNSWGPADGTGSNDPCPQVVNDAIVDAADNGRGGKGCVILWAAGNGNESSDLDGYASHPKVICVAATLRNDTRSPYSDFGNGVDICAPGGSGSGDMVTVDRMGSAGYNPSSNYHVGFNGTSSATPVAAGVAALILSAQPTLTRQQVTTRLINSSDHIDTGNVTYDGNGHHNWYGYGRVNAFAALAAADSTAPTVAVQVPAQGQIATTIPLASGTTSDTGYGTYLIHWWVHNAVTGKWWNPNTSSWQDGTGSGATVAPTGNNWSISLPATGEGSYQLHVKAEDKAGNESAFIIREYQIDNGSPSLTISTPAAGNQATSPSTASGTASDSGSGVKEIRVSLRSVSTDRWFKWSNSSWTGSAFAWADHVALASGTTSWSKSLPVLPEGSYELFIQALDNSDAPSAWTPRSFSIDGADPVVAFNGLINQQQIFDFRNVSGSVSEPATVTVKLTEFNTSGTNRYWNGSTWTSNEADPGVWRPATVSGNSWQPQTALPSRSSTRAGHYILEAKAVDVANKQDLESLVLIRSATDTTIPNLAIASPVNGTVLAEPVLPALNGTASDPESGISGVSLYVMRSTGSGFTYWTGSGWSLTPTELPANSNGSNWSAPLMSGPGAWSMPSYGQLVNGSWQIQVSARNGEIPAGTRGATVAFTLDYHPVYEFTAGSYSDGDDNNNNMLFSNPANWAPYGVPGANDIASLPYGHNVTSTSNLTLYGLRMSSGSLNFSEGPGANGTLVTTGKSEWSGGTFNGWWTQNGTLQLTGAERWLWLNSRLSNNGTTTWTTGRTIGRESATIINSTGATWILGVEGDAFGNYYGGNQFINQGILRHTQVGETVLDDWSYTLGNEVQKQGGTLIVNSPVTLNAGTQFTGGGAFRQNGGTVSISGTIASSTGSFTVAGGTLNATSESTLMGVYQWSGGDWSGNLTIPVGSDLSITGDCQLNAGAILHNEGTVHWNSASPLRGRENVTVNNKSGATWRLESTGDAFSNYYGGNVFNNSGLLTKTGSGTTFLQHWTYSCPGDTRVNTGTLRVVANLTLPANATLSGPGTLEYGGGTLALQGEIQSSVSTLKLMGGTMNCASGAKIQGNWTWNGGAIGGTLENPLTRQITIEGDCQLNTAANLSNKGTVVWKAGSPLRAWEHVTITNHPGATWEFATAGDAFSQNYGVNQFFNQGLLKRSAASGNVVLDDWTFHHSGVFDSSAGTTQIGSPLNLLAGGFFTGAGAFSFHSTTTLKGPTTFTADTTVAGGSFNGEAAGRVIGALKWSTATFTGVTNVSSGSSLRLVTTESKLLADSATLDIAGELVWETGDLTGREHSRFIIRNGGVFRILGTGTLANYYYDNHVVIEDGGTLLKTSSGESAIHWALDNDGSAQVSAGLLSAHGGGTGDGSFTGSTGGLLRFANGPHVLETGASLSGGTEITGGSLIATGNAGGRIDIKGGTLGSDGTATFAFAGSSAWTGGSLHGLLSVPNGASLASSGPDFKGLNHLATLNVGGLLQWDGGATIQGRESSTISIESSGMFRTTADGDVFSNYYGGNRLLLSGTLEKSNGSGVSFFDEWLVEGSGTIRPLTGSIDFHATVNLFNGAKFDGGGQTRLNAGPTTVQGWSTIYPGATVRFGGADIVGHTDGSGGFTGGAIEWTAGTLHRRLTFNSNLAMTGAAGKGIWAGAELRNMGTLTLGGSGGLQGREASTVRNLTGGTLLCPGTSHLSNYYGGNALINEGSMSIGSPFHGRQTMEWRFQQTASGVLNVTVGGENAATPDFDFLQAWEGMQLGGKLVVTKTGGYVPAENTTFGILNTGYGISGTFTSLQAPGFGIEYSGTAALLRAGNSGVGFEQWATSKGLSGPNAQSNADPDKDGVVNFLEYAFNSDPAVRSANPVNSSVVTINDQKWIVVGYRTWNDRINAGLGYNPERSPGLSGWNTTGMIDEVDTAAPAIPGSTARRCRIPMSGAKDFMRIRVE</sequence>
<dbReference type="Proteomes" id="UP001165653">
    <property type="component" value="Unassembled WGS sequence"/>
</dbReference>
<reference evidence="9" key="1">
    <citation type="submission" date="2022-10" db="EMBL/GenBank/DDBJ databases">
        <title>Luteolibacter sp. GHJ8, whole genome shotgun sequencing project.</title>
        <authorList>
            <person name="Zhao G."/>
            <person name="Shen L."/>
        </authorList>
    </citation>
    <scope>NUCLEOTIDE SEQUENCE</scope>
    <source>
        <strain evidence="9">GHJ8</strain>
    </source>
</reference>
<dbReference type="InterPro" id="IPR023828">
    <property type="entry name" value="Peptidase_S8_Ser-AS"/>
</dbReference>
<evidence type="ECO:0000256" key="3">
    <source>
        <dbReference type="ARBA" id="ARBA00022825"/>
    </source>
</evidence>
<keyword evidence="2 4" id="KW-0378">Hydrolase</keyword>
<proteinExistence type="inferred from homology"/>
<evidence type="ECO:0000256" key="5">
    <source>
        <dbReference type="RuleBase" id="RU003355"/>
    </source>
</evidence>
<comment type="similarity">
    <text evidence="4 5">Belongs to the peptidase S8 family.</text>
</comment>
<dbReference type="PANTHER" id="PTHR42884">
    <property type="entry name" value="PROPROTEIN CONVERTASE SUBTILISIN/KEXIN-RELATED"/>
    <property type="match status" value="1"/>
</dbReference>
<feature type="active site" description="Charge relay system" evidence="4">
    <location>
        <position position="455"/>
    </location>
</feature>
<dbReference type="InterPro" id="IPR022398">
    <property type="entry name" value="Peptidase_S8_His-AS"/>
</dbReference>
<dbReference type="InterPro" id="IPR000209">
    <property type="entry name" value="Peptidase_S8/S53_dom"/>
</dbReference>
<evidence type="ECO:0000259" key="7">
    <source>
        <dbReference type="Pfam" id="PF00082"/>
    </source>
</evidence>
<evidence type="ECO:0000256" key="6">
    <source>
        <dbReference type="SAM" id="MobiDB-lite"/>
    </source>
</evidence>
<dbReference type="InterPro" id="IPR034054">
    <property type="entry name" value="Pep_S8_PrcA"/>
</dbReference>
<dbReference type="InterPro" id="IPR015500">
    <property type="entry name" value="Peptidase_S8_subtilisin-rel"/>
</dbReference>
<feature type="active site" description="Charge relay system" evidence="4">
    <location>
        <position position="240"/>
    </location>
</feature>
<dbReference type="Gene3D" id="3.40.50.200">
    <property type="entry name" value="Peptidase S8/S53 domain"/>
    <property type="match status" value="1"/>
</dbReference>
<accession>A0ABT3G827</accession>
<evidence type="ECO:0000256" key="4">
    <source>
        <dbReference type="PROSITE-ProRule" id="PRU01240"/>
    </source>
</evidence>
<feature type="region of interest" description="Disordered" evidence="6">
    <location>
        <begin position="637"/>
        <end position="664"/>
    </location>
</feature>
<dbReference type="Pfam" id="PF00082">
    <property type="entry name" value="Peptidase_S8"/>
    <property type="match status" value="1"/>
</dbReference>
<dbReference type="PRINTS" id="PR00723">
    <property type="entry name" value="SUBTILISIN"/>
</dbReference>
<evidence type="ECO:0000313" key="9">
    <source>
        <dbReference type="EMBL" id="MCW1916012.1"/>
    </source>
</evidence>
<dbReference type="InterPro" id="IPR023827">
    <property type="entry name" value="Peptidase_S8_Asp-AS"/>
</dbReference>
<dbReference type="SUPFAM" id="SSF52743">
    <property type="entry name" value="Subtilisin-like"/>
    <property type="match status" value="1"/>
</dbReference>
<evidence type="ECO:0000259" key="8">
    <source>
        <dbReference type="Pfam" id="PF22148"/>
    </source>
</evidence>
<dbReference type="CDD" id="cd07498">
    <property type="entry name" value="Peptidases_S8_15"/>
    <property type="match status" value="1"/>
</dbReference>
<evidence type="ECO:0000313" key="10">
    <source>
        <dbReference type="Proteomes" id="UP001165653"/>
    </source>
</evidence>